<evidence type="ECO:0000256" key="5">
    <source>
        <dbReference type="ARBA" id="ARBA00023136"/>
    </source>
</evidence>
<dbReference type="EMBL" id="CP060394">
    <property type="protein sequence ID" value="QNI35104.1"/>
    <property type="molecule type" value="Genomic_DNA"/>
</dbReference>
<dbReference type="AlphaFoldDB" id="A0A7G8BRD4"/>
<dbReference type="Pfam" id="PF02687">
    <property type="entry name" value="FtsX"/>
    <property type="match status" value="2"/>
</dbReference>
<evidence type="ECO:0000256" key="7">
    <source>
        <dbReference type="SAM" id="Phobius"/>
    </source>
</evidence>
<reference evidence="10 11" key="1">
    <citation type="submission" date="2020-08" db="EMBL/GenBank/DDBJ databases">
        <title>Edaphobacter telluris sp. nov. and Acidobacterium dinghuensis sp. nov., two acidobacteria isolated from forest soil.</title>
        <authorList>
            <person name="Fu J."/>
            <person name="Qiu L."/>
        </authorList>
    </citation>
    <scope>NUCLEOTIDE SEQUENCE [LARGE SCALE GENOMIC DNA]</scope>
    <source>
        <strain evidence="10">4Y35</strain>
    </source>
</reference>
<dbReference type="PANTHER" id="PTHR30572">
    <property type="entry name" value="MEMBRANE COMPONENT OF TRANSPORTER-RELATED"/>
    <property type="match status" value="1"/>
</dbReference>
<dbReference type="InterPro" id="IPR025857">
    <property type="entry name" value="MacB_PCD"/>
</dbReference>
<evidence type="ECO:0000256" key="2">
    <source>
        <dbReference type="ARBA" id="ARBA00022475"/>
    </source>
</evidence>
<comment type="similarity">
    <text evidence="6">Belongs to the ABC-4 integral membrane protein family.</text>
</comment>
<evidence type="ECO:0000256" key="1">
    <source>
        <dbReference type="ARBA" id="ARBA00004651"/>
    </source>
</evidence>
<evidence type="ECO:0000259" key="8">
    <source>
        <dbReference type="Pfam" id="PF02687"/>
    </source>
</evidence>
<sequence>MLWQDLRFGLRMLAKSPGFTVVAVLTLALGIGANTALFSVVNAVLLNPLPYPHPEELVTVHASKPNFNEGAISYPNFRDWQRDNKTLAALAVARGTGYSLTGMGDAEELRAELVSSDFFPLLGVKPIIGRLFAPGEDEIGREPLAIIGEDFWQRKFGSRPDAVGKVLTLDGRDYTIVGVLPTNFNLTINNFRAADLYVPIGQFQNPALNNRFAPLGIHGIARLKPGVTLAQAQDDMLRVSERLEKIYPEADQGIRAKLVSFQFAMVRDVKPLLLILMSAVGFVLLIACVNIANLLLVRSNARAQEFAVRSALGAGRSRLLRQLLTESLMLSLTGGAVGLMLAAWGTQVILHLLPRELPRAAEVHMSGTVLGFTLLISLASGTLFGLMPCVKVFRQNLQDTLKDGGRGTGGVRQRAQNWLVVVQMATTLVLLMGAGLMIRSLIKLSEVDTGFRSQGVLTFGLEAPPSMIGVGPDATRAYLRETNARIAATPGVDAVSFSWAALPMQSDDEQLFWLDGEPKPQSQNAMHWAIRYIVEPGYLKAMGIPLLKGRFLATSDDEHAPRAVVIDDVFARKFFGNEDPIGKRVFLEQFDGPATVVGVVGHVNQWGLDNDAVHPLRAEVYQAMMQMPPQQLGLVMMGMDVIVHSRYKSETAFQSIRNETAQMNHAQVVYNPESMESVIADTLAGRRFSMILLAVFAGTALMLASIGIYGVLSYLVVQHSRDIGVRMALGANRMAVFRWVLKRGGRLALFGAAVGVIAALGLTQVMASFSTLLYGVRPYDPPTMLGVIFVLMGVAFVACYLPARRAMRIDPMQVLRTE</sequence>
<protein>
    <submittedName>
        <fullName evidence="10">ABC transporter permease</fullName>
    </submittedName>
</protein>
<dbReference type="NCBIfam" id="TIGR03434">
    <property type="entry name" value="ADOP"/>
    <property type="match status" value="1"/>
</dbReference>
<evidence type="ECO:0000256" key="3">
    <source>
        <dbReference type="ARBA" id="ARBA00022692"/>
    </source>
</evidence>
<feature type="transmembrane region" description="Helical" evidence="7">
    <location>
        <begin position="272"/>
        <end position="296"/>
    </location>
</feature>
<dbReference type="Pfam" id="PF12704">
    <property type="entry name" value="MacB_PCD"/>
    <property type="match status" value="2"/>
</dbReference>
<feature type="transmembrane region" description="Helical" evidence="7">
    <location>
        <begin position="20"/>
        <end position="45"/>
    </location>
</feature>
<evidence type="ECO:0000313" key="10">
    <source>
        <dbReference type="EMBL" id="QNI35104.1"/>
    </source>
</evidence>
<feature type="transmembrane region" description="Helical" evidence="7">
    <location>
        <begin position="784"/>
        <end position="803"/>
    </location>
</feature>
<evidence type="ECO:0000259" key="9">
    <source>
        <dbReference type="Pfam" id="PF12704"/>
    </source>
</evidence>
<feature type="domain" description="MacB-like periplasmic core" evidence="9">
    <location>
        <begin position="20"/>
        <end position="236"/>
    </location>
</feature>
<comment type="subcellular location">
    <subcellularLocation>
        <location evidence="1">Cell membrane</location>
        <topology evidence="1">Multi-pass membrane protein</topology>
    </subcellularLocation>
</comment>
<keyword evidence="5 7" id="KW-0472">Membrane</keyword>
<evidence type="ECO:0000256" key="6">
    <source>
        <dbReference type="ARBA" id="ARBA00038076"/>
    </source>
</evidence>
<feature type="transmembrane region" description="Helical" evidence="7">
    <location>
        <begin position="748"/>
        <end position="772"/>
    </location>
</feature>
<feature type="transmembrane region" description="Helical" evidence="7">
    <location>
        <begin position="691"/>
        <end position="717"/>
    </location>
</feature>
<dbReference type="PANTHER" id="PTHR30572:SF4">
    <property type="entry name" value="ABC TRANSPORTER PERMEASE YTRF"/>
    <property type="match status" value="1"/>
</dbReference>
<feature type="domain" description="ABC3 transporter permease C-terminal" evidence="8">
    <location>
        <begin position="278"/>
        <end position="396"/>
    </location>
</feature>
<name>A0A7G8BRD4_9BACT</name>
<feature type="transmembrane region" description="Helical" evidence="7">
    <location>
        <begin position="328"/>
        <end position="353"/>
    </location>
</feature>
<keyword evidence="3 7" id="KW-0812">Transmembrane</keyword>
<feature type="domain" description="MacB-like periplasmic core" evidence="9">
    <location>
        <begin position="475"/>
        <end position="619"/>
    </location>
</feature>
<proteinExistence type="inferred from homology"/>
<dbReference type="InterPro" id="IPR050250">
    <property type="entry name" value="Macrolide_Exporter_MacB"/>
</dbReference>
<evidence type="ECO:0000313" key="11">
    <source>
        <dbReference type="Proteomes" id="UP000515312"/>
    </source>
</evidence>
<dbReference type="Proteomes" id="UP000515312">
    <property type="component" value="Chromosome"/>
</dbReference>
<accession>A0A7G8BRD4</accession>
<dbReference type="GO" id="GO:0005886">
    <property type="term" value="C:plasma membrane"/>
    <property type="evidence" value="ECO:0007669"/>
    <property type="project" value="UniProtKB-SubCell"/>
</dbReference>
<evidence type="ECO:0000256" key="4">
    <source>
        <dbReference type="ARBA" id="ARBA00022989"/>
    </source>
</evidence>
<gene>
    <name evidence="10" type="ORF">H7849_21085</name>
</gene>
<feature type="transmembrane region" description="Helical" evidence="7">
    <location>
        <begin position="365"/>
        <end position="387"/>
    </location>
</feature>
<feature type="transmembrane region" description="Helical" evidence="7">
    <location>
        <begin position="418"/>
        <end position="438"/>
    </location>
</feature>
<keyword evidence="4 7" id="KW-1133">Transmembrane helix</keyword>
<dbReference type="GO" id="GO:0022857">
    <property type="term" value="F:transmembrane transporter activity"/>
    <property type="evidence" value="ECO:0007669"/>
    <property type="project" value="TreeGrafter"/>
</dbReference>
<dbReference type="InterPro" id="IPR017800">
    <property type="entry name" value="ADOP"/>
</dbReference>
<dbReference type="KEGG" id="adin:H7849_21085"/>
<organism evidence="10 11">
    <name type="scientific">Alloacidobacterium dinghuense</name>
    <dbReference type="NCBI Taxonomy" id="2763107"/>
    <lineage>
        <taxon>Bacteria</taxon>
        <taxon>Pseudomonadati</taxon>
        <taxon>Acidobacteriota</taxon>
        <taxon>Terriglobia</taxon>
        <taxon>Terriglobales</taxon>
        <taxon>Acidobacteriaceae</taxon>
        <taxon>Alloacidobacterium</taxon>
    </lineage>
</organism>
<dbReference type="InterPro" id="IPR003838">
    <property type="entry name" value="ABC3_permease_C"/>
</dbReference>
<keyword evidence="11" id="KW-1185">Reference proteome</keyword>
<feature type="domain" description="ABC3 transporter permease C-terminal" evidence="8">
    <location>
        <begin position="695"/>
        <end position="811"/>
    </location>
</feature>
<keyword evidence="2" id="KW-1003">Cell membrane</keyword>